<dbReference type="CDD" id="cd13899">
    <property type="entry name" value="CuRO_3_Fet3p"/>
    <property type="match status" value="1"/>
</dbReference>
<dbReference type="InterPro" id="IPR033138">
    <property type="entry name" value="Cu_oxidase_CS"/>
</dbReference>
<dbReference type="InParanoid" id="A0A2J6T0R9"/>
<dbReference type="GO" id="GO:0033215">
    <property type="term" value="P:reductive iron assimilation"/>
    <property type="evidence" value="ECO:0007669"/>
    <property type="project" value="TreeGrafter"/>
</dbReference>
<dbReference type="Proteomes" id="UP000235371">
    <property type="component" value="Unassembled WGS sequence"/>
</dbReference>
<dbReference type="Pfam" id="PF07731">
    <property type="entry name" value="Cu-oxidase_2"/>
    <property type="match status" value="1"/>
</dbReference>
<feature type="domain" description="Plastocyanin-like" evidence="10">
    <location>
        <begin position="159"/>
        <end position="305"/>
    </location>
</feature>
<feature type="chain" id="PRO_5014458484" evidence="9">
    <location>
        <begin position="25"/>
        <end position="627"/>
    </location>
</feature>
<dbReference type="AlphaFoldDB" id="A0A2J6T0R9"/>
<keyword evidence="14" id="KW-1185">Reference proteome</keyword>
<dbReference type="GeneID" id="36593142"/>
<reference evidence="13 14" key="1">
    <citation type="submission" date="2016-04" db="EMBL/GenBank/DDBJ databases">
        <title>A degradative enzymes factory behind the ericoid mycorrhizal symbiosis.</title>
        <authorList>
            <consortium name="DOE Joint Genome Institute"/>
            <person name="Martino E."/>
            <person name="Morin E."/>
            <person name="Grelet G."/>
            <person name="Kuo A."/>
            <person name="Kohler A."/>
            <person name="Daghino S."/>
            <person name="Barry K."/>
            <person name="Choi C."/>
            <person name="Cichocki N."/>
            <person name="Clum A."/>
            <person name="Copeland A."/>
            <person name="Hainaut M."/>
            <person name="Haridas S."/>
            <person name="Labutti K."/>
            <person name="Lindquist E."/>
            <person name="Lipzen A."/>
            <person name="Khouja H.-R."/>
            <person name="Murat C."/>
            <person name="Ohm R."/>
            <person name="Olson A."/>
            <person name="Spatafora J."/>
            <person name="Veneault-Fourrey C."/>
            <person name="Henrissat B."/>
            <person name="Grigoriev I."/>
            <person name="Martin F."/>
            <person name="Perotto S."/>
        </authorList>
    </citation>
    <scope>NUCLEOTIDE SEQUENCE [LARGE SCALE GENOMIC DNA]</scope>
    <source>
        <strain evidence="13 14">E</strain>
    </source>
</reference>
<evidence type="ECO:0000256" key="6">
    <source>
        <dbReference type="ARBA" id="ARBA00023180"/>
    </source>
</evidence>
<dbReference type="EMBL" id="KZ613848">
    <property type="protein sequence ID" value="PMD56533.1"/>
    <property type="molecule type" value="Genomic_DNA"/>
</dbReference>
<name>A0A2J6T0R9_9HELO</name>
<evidence type="ECO:0000313" key="13">
    <source>
        <dbReference type="EMBL" id="PMD56533.1"/>
    </source>
</evidence>
<evidence type="ECO:0000256" key="3">
    <source>
        <dbReference type="ARBA" id="ARBA00022729"/>
    </source>
</evidence>
<feature type="domain" description="Plastocyanin-like" evidence="12">
    <location>
        <begin position="33"/>
        <end position="149"/>
    </location>
</feature>
<evidence type="ECO:0000256" key="9">
    <source>
        <dbReference type="SAM" id="SignalP"/>
    </source>
</evidence>
<dbReference type="InterPro" id="IPR001117">
    <property type="entry name" value="Cu-oxidase_2nd"/>
</dbReference>
<comment type="similarity">
    <text evidence="1">Belongs to the multicopper oxidase family.</text>
</comment>
<dbReference type="Gene3D" id="2.60.40.420">
    <property type="entry name" value="Cupredoxins - blue copper proteins"/>
    <property type="match status" value="3"/>
</dbReference>
<dbReference type="InterPro" id="IPR002355">
    <property type="entry name" value="Cu_oxidase_Cu_BS"/>
</dbReference>
<dbReference type="InterPro" id="IPR044130">
    <property type="entry name" value="CuRO_2_Fet3-like"/>
</dbReference>
<dbReference type="GO" id="GO:0033573">
    <property type="term" value="C:high-affinity iron permease complex"/>
    <property type="evidence" value="ECO:0007669"/>
    <property type="project" value="TreeGrafter"/>
</dbReference>
<dbReference type="PROSITE" id="PS00079">
    <property type="entry name" value="MULTICOPPER_OXIDASE1"/>
    <property type="match status" value="2"/>
</dbReference>
<dbReference type="PROSITE" id="PS00080">
    <property type="entry name" value="MULTICOPPER_OXIDASE2"/>
    <property type="match status" value="1"/>
</dbReference>
<dbReference type="OrthoDB" id="2121828at2759"/>
<dbReference type="CDD" id="cd13877">
    <property type="entry name" value="CuRO_2_Fet3p_like"/>
    <property type="match status" value="1"/>
</dbReference>
<keyword evidence="2" id="KW-0479">Metal-binding</keyword>
<feature type="domain" description="Plastocyanin-like" evidence="11">
    <location>
        <begin position="368"/>
        <end position="500"/>
    </location>
</feature>
<dbReference type="PANTHER" id="PTHR11709:SF361">
    <property type="entry name" value="IRON TRANSPORT MULTICOPPER OXIDASE FET3"/>
    <property type="match status" value="1"/>
</dbReference>
<evidence type="ECO:0000259" key="10">
    <source>
        <dbReference type="Pfam" id="PF00394"/>
    </source>
</evidence>
<evidence type="ECO:0000256" key="1">
    <source>
        <dbReference type="ARBA" id="ARBA00010609"/>
    </source>
</evidence>
<keyword evidence="6" id="KW-0325">Glycoprotein</keyword>
<keyword evidence="4" id="KW-0560">Oxidoreductase</keyword>
<keyword evidence="3 9" id="KW-0732">Signal</keyword>
<dbReference type="SUPFAM" id="SSF49503">
    <property type="entry name" value="Cupredoxins"/>
    <property type="match status" value="3"/>
</dbReference>
<dbReference type="PANTHER" id="PTHR11709">
    <property type="entry name" value="MULTI-COPPER OXIDASE"/>
    <property type="match status" value="1"/>
</dbReference>
<organism evidence="13 14">
    <name type="scientific">Hyaloscypha bicolor E</name>
    <dbReference type="NCBI Taxonomy" id="1095630"/>
    <lineage>
        <taxon>Eukaryota</taxon>
        <taxon>Fungi</taxon>
        <taxon>Dikarya</taxon>
        <taxon>Ascomycota</taxon>
        <taxon>Pezizomycotina</taxon>
        <taxon>Leotiomycetes</taxon>
        <taxon>Helotiales</taxon>
        <taxon>Hyaloscyphaceae</taxon>
        <taxon>Hyaloscypha</taxon>
        <taxon>Hyaloscypha bicolor</taxon>
    </lineage>
</organism>
<proteinExistence type="inferred from homology"/>
<keyword evidence="8" id="KW-1133">Transmembrane helix</keyword>
<dbReference type="InterPro" id="IPR011706">
    <property type="entry name" value="Cu-oxidase_C"/>
</dbReference>
<evidence type="ECO:0000259" key="11">
    <source>
        <dbReference type="Pfam" id="PF07731"/>
    </source>
</evidence>
<evidence type="ECO:0000256" key="5">
    <source>
        <dbReference type="ARBA" id="ARBA00023008"/>
    </source>
</evidence>
<comment type="subcellular location">
    <subcellularLocation>
        <location evidence="7">Cell membrane</location>
        <topology evidence="7">Single-pass type I membrane protein</topology>
        <orientation evidence="7">Extracellular side</orientation>
    </subcellularLocation>
</comment>
<dbReference type="RefSeq" id="XP_024733437.1">
    <property type="nucleotide sequence ID" value="XM_024885065.1"/>
</dbReference>
<evidence type="ECO:0000313" key="14">
    <source>
        <dbReference type="Proteomes" id="UP000235371"/>
    </source>
</evidence>
<evidence type="ECO:0000256" key="4">
    <source>
        <dbReference type="ARBA" id="ARBA00023002"/>
    </source>
</evidence>
<dbReference type="FunFam" id="2.60.40.420:FF:000024">
    <property type="entry name" value="FET5p Multicopper oxidase"/>
    <property type="match status" value="1"/>
</dbReference>
<keyword evidence="5" id="KW-0186">Copper</keyword>
<dbReference type="InterPro" id="IPR045087">
    <property type="entry name" value="Cu-oxidase_fam"/>
</dbReference>
<dbReference type="InterPro" id="IPR011707">
    <property type="entry name" value="Cu-oxidase-like_N"/>
</dbReference>
<dbReference type="Pfam" id="PF07732">
    <property type="entry name" value="Cu-oxidase_3"/>
    <property type="match status" value="1"/>
</dbReference>
<dbReference type="GO" id="GO:0005507">
    <property type="term" value="F:copper ion binding"/>
    <property type="evidence" value="ECO:0007669"/>
    <property type="project" value="InterPro"/>
</dbReference>
<keyword evidence="8" id="KW-0472">Membrane</keyword>
<dbReference type="InterPro" id="IPR008972">
    <property type="entry name" value="Cupredoxin"/>
</dbReference>
<dbReference type="Pfam" id="PF00394">
    <property type="entry name" value="Cu-oxidase"/>
    <property type="match status" value="1"/>
</dbReference>
<gene>
    <name evidence="13" type="ORF">K444DRAFT_645212</name>
</gene>
<keyword evidence="8" id="KW-0812">Transmembrane</keyword>
<protein>
    <submittedName>
        <fullName evidence="13">Multicopper oxidase</fullName>
    </submittedName>
</protein>
<feature type="transmembrane region" description="Helical" evidence="8">
    <location>
        <begin position="556"/>
        <end position="577"/>
    </location>
</feature>
<dbReference type="CDD" id="cd13851">
    <property type="entry name" value="CuRO_1_Fet3p"/>
    <property type="match status" value="1"/>
</dbReference>
<evidence type="ECO:0000256" key="2">
    <source>
        <dbReference type="ARBA" id="ARBA00022723"/>
    </source>
</evidence>
<dbReference type="STRING" id="1095630.A0A2J6T0R9"/>
<evidence type="ECO:0000256" key="7">
    <source>
        <dbReference type="ARBA" id="ARBA00037814"/>
    </source>
</evidence>
<dbReference type="GO" id="GO:0004322">
    <property type="term" value="F:ferroxidase activity"/>
    <property type="evidence" value="ECO:0007669"/>
    <property type="project" value="TreeGrafter"/>
</dbReference>
<feature type="signal peptide" evidence="9">
    <location>
        <begin position="1"/>
        <end position="24"/>
    </location>
</feature>
<dbReference type="GO" id="GO:0010106">
    <property type="term" value="P:cellular response to iron ion starvation"/>
    <property type="evidence" value="ECO:0007669"/>
    <property type="project" value="TreeGrafter"/>
</dbReference>
<evidence type="ECO:0000256" key="8">
    <source>
        <dbReference type="SAM" id="Phobius"/>
    </source>
</evidence>
<accession>A0A2J6T0R9</accession>
<evidence type="ECO:0000259" key="12">
    <source>
        <dbReference type="Pfam" id="PF07732"/>
    </source>
</evidence>
<dbReference type="FunFam" id="2.60.40.420:FF:000022">
    <property type="entry name" value="FET5p Multicopper oxidase"/>
    <property type="match status" value="1"/>
</dbReference>
<sequence>MALSLSFFPIFSVLLLALSHIAGAATVIYDFNITWVRANPDGQSERPTIGINGHWPLPVMTATINDTVVVNVNNQLRNQTTTLHFHGMFQNGTTDMDGAAQVSQCGIEPGSQFTYNFTVKQAGTYWYHSHSSGQYPDGLRAPFIVSDPDHPYKDQFDEELVLSVSDWYHQEMQVLFPKFMSKANPTGGEPVPQAALFNDTQNLTVAVRPGKTYLFHVANVAAFAAQYIWFEGHNVTIIEVDGVYTEKAEAEMIYLSAGQRCSFMVTTKNETSTNYAFVGSMDTKLFDKVPKGFNNNVTGWLVYGNDKALPTPVLVNKFNDLDDFGLVPYDKKPLLPEPDQIITLDVTMGALGDGKPYAFFQNITYVYQKVPTIYTVMTTGEDATNPMVYGEFSNSFVLGHNQIIQIVVNNHDAGKHPFHLHGHNFQTVARSGEEAGDFDSSNSSQINYPAIPMRRDTVVLNRNGYLVFRFAADNPGVWLFHCHIEWHMSQGLIATMVEAPLEIQKSLTIPQNHLDACKAANVPTAGNAAGNTVNVLDLTGANAPPKPLPAGFTARGIVALVFSCISALAGLAVIAWYGSVDMGAASKVAEERRIAEMNQRESRDPVTPVTQATALVELPERSTQTAR</sequence>